<evidence type="ECO:0000256" key="3">
    <source>
        <dbReference type="ARBA" id="ARBA00022692"/>
    </source>
</evidence>
<dbReference type="InterPro" id="IPR001851">
    <property type="entry name" value="ABC_transp_permease"/>
</dbReference>
<feature type="transmembrane region" description="Helical" evidence="6">
    <location>
        <begin position="77"/>
        <end position="97"/>
    </location>
</feature>
<proteinExistence type="predicted"/>
<feature type="transmembrane region" description="Helical" evidence="6">
    <location>
        <begin position="38"/>
        <end position="57"/>
    </location>
</feature>
<gene>
    <name evidence="7" type="ORF">U27_06461</name>
</gene>
<dbReference type="Proteomes" id="UP000030661">
    <property type="component" value="Unassembled WGS sequence"/>
</dbReference>
<dbReference type="GO" id="GO:0022857">
    <property type="term" value="F:transmembrane transporter activity"/>
    <property type="evidence" value="ECO:0007669"/>
    <property type="project" value="InterPro"/>
</dbReference>
<reference evidence="7" key="1">
    <citation type="journal article" date="2015" name="PeerJ">
        <title>First genomic representation of candidate bacterial phylum KSB3 points to enhanced environmental sensing as a trigger of wastewater bulking.</title>
        <authorList>
            <person name="Sekiguchi Y."/>
            <person name="Ohashi A."/>
            <person name="Parks D.H."/>
            <person name="Yamauchi T."/>
            <person name="Tyson G.W."/>
            <person name="Hugenholtz P."/>
        </authorList>
    </citation>
    <scope>NUCLEOTIDE SEQUENCE [LARGE SCALE GENOMIC DNA]</scope>
</reference>
<keyword evidence="4 6" id="KW-1133">Transmembrane helix</keyword>
<dbReference type="CDD" id="cd06579">
    <property type="entry name" value="TM_PBP1_transp_AraH_like"/>
    <property type="match status" value="1"/>
</dbReference>
<feature type="transmembrane region" description="Helical" evidence="6">
    <location>
        <begin position="6"/>
        <end position="26"/>
    </location>
</feature>
<dbReference type="AlphaFoldDB" id="A0A081C4H1"/>
<dbReference type="PANTHER" id="PTHR32196">
    <property type="entry name" value="ABC TRANSPORTER PERMEASE PROTEIN YPHD-RELATED-RELATED"/>
    <property type="match status" value="1"/>
</dbReference>
<evidence type="ECO:0000313" key="8">
    <source>
        <dbReference type="Proteomes" id="UP000030661"/>
    </source>
</evidence>
<keyword evidence="8" id="KW-1185">Reference proteome</keyword>
<protein>
    <submittedName>
        <fullName evidence="7">Inner-membrane translocator</fullName>
    </submittedName>
</protein>
<organism evidence="7">
    <name type="scientific">Vecturithrix granuli</name>
    <dbReference type="NCBI Taxonomy" id="1499967"/>
    <lineage>
        <taxon>Bacteria</taxon>
        <taxon>Candidatus Moduliflexota</taxon>
        <taxon>Candidatus Vecturitrichia</taxon>
        <taxon>Candidatus Vecturitrichales</taxon>
        <taxon>Candidatus Vecturitrichaceae</taxon>
        <taxon>Candidatus Vecturithrix</taxon>
    </lineage>
</organism>
<dbReference type="STRING" id="1499967.U27_06461"/>
<dbReference type="GO" id="GO:0005886">
    <property type="term" value="C:plasma membrane"/>
    <property type="evidence" value="ECO:0007669"/>
    <property type="project" value="UniProtKB-SubCell"/>
</dbReference>
<comment type="subcellular location">
    <subcellularLocation>
        <location evidence="1">Cell membrane</location>
        <topology evidence="1">Multi-pass membrane protein</topology>
    </subcellularLocation>
</comment>
<feature type="transmembrane region" description="Helical" evidence="6">
    <location>
        <begin position="191"/>
        <end position="208"/>
    </location>
</feature>
<feature type="transmembrane region" description="Helical" evidence="6">
    <location>
        <begin position="228"/>
        <end position="258"/>
    </location>
</feature>
<keyword evidence="3 6" id="KW-0812">Transmembrane</keyword>
<dbReference type="HOGENOM" id="CLU_028880_2_2_0"/>
<feature type="transmembrane region" description="Helical" evidence="6">
    <location>
        <begin position="118"/>
        <end position="136"/>
    </location>
</feature>
<evidence type="ECO:0000313" key="7">
    <source>
        <dbReference type="EMBL" id="GAK59476.1"/>
    </source>
</evidence>
<dbReference type="Pfam" id="PF02653">
    <property type="entry name" value="BPD_transp_2"/>
    <property type="match status" value="1"/>
</dbReference>
<evidence type="ECO:0000256" key="6">
    <source>
        <dbReference type="SAM" id="Phobius"/>
    </source>
</evidence>
<feature type="transmembrane region" description="Helical" evidence="6">
    <location>
        <begin position="270"/>
        <end position="286"/>
    </location>
</feature>
<dbReference type="eggNOG" id="COG4214">
    <property type="taxonomic scope" value="Bacteria"/>
</dbReference>
<evidence type="ECO:0000256" key="4">
    <source>
        <dbReference type="ARBA" id="ARBA00022989"/>
    </source>
</evidence>
<keyword evidence="5 6" id="KW-0472">Membrane</keyword>
<name>A0A081C4H1_VECG1</name>
<keyword evidence="2" id="KW-1003">Cell membrane</keyword>
<evidence type="ECO:0000256" key="2">
    <source>
        <dbReference type="ARBA" id="ARBA00022475"/>
    </source>
</evidence>
<dbReference type="EMBL" id="DF820470">
    <property type="protein sequence ID" value="GAK59476.1"/>
    <property type="molecule type" value="Genomic_DNA"/>
</dbReference>
<feature type="transmembrane region" description="Helical" evidence="6">
    <location>
        <begin position="142"/>
        <end position="160"/>
    </location>
</feature>
<evidence type="ECO:0000256" key="5">
    <source>
        <dbReference type="ARBA" id="ARBA00023136"/>
    </source>
</evidence>
<accession>A0A081C4H1</accession>
<evidence type="ECO:0000256" key="1">
    <source>
        <dbReference type="ARBA" id="ARBA00004651"/>
    </source>
</evidence>
<sequence>MMKGGLNVWLACLLTIILCGMGLGAWNGFWIAHYKIPPFIITLGLMTIARGLALALAKGSSVPVVDPTQMFAQIGGGFIPKGASGVIIVIALGLFLFSIYRDIQQKRQYGIAMEQQDAISQVAIGVIGLGLAFYVFTKYRSIPMPVAFFVIIAFIGTFALQKTKFGRRLYALGGNEEAARLSGINIFQTKLIVFTLASALSSFAGILLTSRLNGGSPNLGTGFELDAIAAVVIGGTSLSGGSGTITGTVIGALIIGVLNNGMSLLGVQDFYQFMIKGFLIMFAVWFDTVSKKKK</sequence>